<accession>A0A5A7TYG5</accession>
<sequence>MVEDEAAKAHKFVRGLRLDLQGFIRAFRPTTNIDALCLAVNMSLHERVDPSKAAGKGSTSGQKRMVEQQPANITLRDLSSGGTFRHHQLR</sequence>
<comment type="caution">
    <text evidence="2">The sequence shown here is derived from an EMBL/GenBank/DDBJ whole genome shotgun (WGS) entry which is preliminary data.</text>
</comment>
<evidence type="ECO:0000256" key="1">
    <source>
        <dbReference type="SAM" id="MobiDB-lite"/>
    </source>
</evidence>
<dbReference type="AlphaFoldDB" id="A0A5A7TYG5"/>
<evidence type="ECO:0000313" key="2">
    <source>
        <dbReference type="EMBL" id="KAA0046957.1"/>
    </source>
</evidence>
<name>A0A5A7TYG5_CUCMM</name>
<reference evidence="2 3" key="1">
    <citation type="submission" date="2019-08" db="EMBL/GenBank/DDBJ databases">
        <title>Draft genome sequences of two oriental melons (Cucumis melo L. var makuwa).</title>
        <authorList>
            <person name="Kwon S.-Y."/>
        </authorList>
    </citation>
    <scope>NUCLEOTIDE SEQUENCE [LARGE SCALE GENOMIC DNA]</scope>
    <source>
        <strain evidence="3">cv. SW 3</strain>
        <tissue evidence="2">Leaf</tissue>
    </source>
</reference>
<organism evidence="2 3">
    <name type="scientific">Cucumis melo var. makuwa</name>
    <name type="common">Oriental melon</name>
    <dbReference type="NCBI Taxonomy" id="1194695"/>
    <lineage>
        <taxon>Eukaryota</taxon>
        <taxon>Viridiplantae</taxon>
        <taxon>Streptophyta</taxon>
        <taxon>Embryophyta</taxon>
        <taxon>Tracheophyta</taxon>
        <taxon>Spermatophyta</taxon>
        <taxon>Magnoliopsida</taxon>
        <taxon>eudicotyledons</taxon>
        <taxon>Gunneridae</taxon>
        <taxon>Pentapetalae</taxon>
        <taxon>rosids</taxon>
        <taxon>fabids</taxon>
        <taxon>Cucurbitales</taxon>
        <taxon>Cucurbitaceae</taxon>
        <taxon>Benincaseae</taxon>
        <taxon>Cucumis</taxon>
    </lineage>
</organism>
<proteinExistence type="predicted"/>
<evidence type="ECO:0000313" key="3">
    <source>
        <dbReference type="Proteomes" id="UP000321393"/>
    </source>
</evidence>
<dbReference type="EMBL" id="SSTE01013576">
    <property type="protein sequence ID" value="KAA0046957.1"/>
    <property type="molecule type" value="Genomic_DNA"/>
</dbReference>
<protein>
    <submittedName>
        <fullName evidence="2">Gag-protease polyprotein</fullName>
    </submittedName>
</protein>
<gene>
    <name evidence="2" type="ORF">E6C27_scaffold230G001370</name>
</gene>
<feature type="region of interest" description="Disordered" evidence="1">
    <location>
        <begin position="48"/>
        <end position="90"/>
    </location>
</feature>
<dbReference type="OrthoDB" id="1751327at2759"/>
<dbReference type="Proteomes" id="UP000321393">
    <property type="component" value="Unassembled WGS sequence"/>
</dbReference>